<reference evidence="1" key="1">
    <citation type="journal article" date="2020" name="bioRxiv">
        <title>Whole genome comparisons of ergot fungi reveals the divergence and evolution of species within the genus Claviceps are the result of varying mechanisms driving genome evolution and host range expansion.</title>
        <authorList>
            <person name="Wyka S.A."/>
            <person name="Mondo S.J."/>
            <person name="Liu M."/>
            <person name="Dettman J."/>
            <person name="Nalam V."/>
            <person name="Broders K.D."/>
        </authorList>
    </citation>
    <scope>NUCLEOTIDE SEQUENCE</scope>
    <source>
        <strain evidence="1">CCC 489</strain>
    </source>
</reference>
<evidence type="ECO:0000313" key="1">
    <source>
        <dbReference type="EMBL" id="KAG5926622.1"/>
    </source>
</evidence>
<dbReference type="EMBL" id="SRPY01000250">
    <property type="protein sequence ID" value="KAG5926622.1"/>
    <property type="molecule type" value="Genomic_DNA"/>
</dbReference>
<gene>
    <name evidence="1" type="ORF">E4U42_003102</name>
</gene>
<keyword evidence="2" id="KW-1185">Reference proteome</keyword>
<organism evidence="1 2">
    <name type="scientific">Claviceps africana</name>
    <dbReference type="NCBI Taxonomy" id="83212"/>
    <lineage>
        <taxon>Eukaryota</taxon>
        <taxon>Fungi</taxon>
        <taxon>Dikarya</taxon>
        <taxon>Ascomycota</taxon>
        <taxon>Pezizomycotina</taxon>
        <taxon>Sordariomycetes</taxon>
        <taxon>Hypocreomycetidae</taxon>
        <taxon>Hypocreales</taxon>
        <taxon>Clavicipitaceae</taxon>
        <taxon>Claviceps</taxon>
    </lineage>
</organism>
<dbReference type="AlphaFoldDB" id="A0A8K0J8I0"/>
<name>A0A8K0J8I0_9HYPO</name>
<dbReference type="Proteomes" id="UP000811619">
    <property type="component" value="Unassembled WGS sequence"/>
</dbReference>
<protein>
    <submittedName>
        <fullName evidence="1">Uncharacterized protein</fullName>
    </submittedName>
</protein>
<comment type="caution">
    <text evidence="1">The sequence shown here is derived from an EMBL/GenBank/DDBJ whole genome shotgun (WGS) entry which is preliminary data.</text>
</comment>
<sequence length="65" mass="7127">MAPEDDWKLLVLPEPLSFDGIVNDNIGTIRETRRTQITAPGAGKTFSDFFTISLSPLPSDSRFSG</sequence>
<accession>A0A8K0J8I0</accession>
<proteinExistence type="predicted"/>
<evidence type="ECO:0000313" key="2">
    <source>
        <dbReference type="Proteomes" id="UP000811619"/>
    </source>
</evidence>